<dbReference type="PANTHER" id="PTHR46066:SF2">
    <property type="entry name" value="CHITINASE DOMAIN-CONTAINING PROTEIN 1"/>
    <property type="match status" value="1"/>
</dbReference>
<dbReference type="Gene3D" id="3.10.50.10">
    <property type="match status" value="1"/>
</dbReference>
<dbReference type="GO" id="GO:0005975">
    <property type="term" value="P:carbohydrate metabolic process"/>
    <property type="evidence" value="ECO:0007669"/>
    <property type="project" value="InterPro"/>
</dbReference>
<dbReference type="SUPFAM" id="SSF51445">
    <property type="entry name" value="(Trans)glycosidases"/>
    <property type="match status" value="1"/>
</dbReference>
<dbReference type="PANTHER" id="PTHR46066">
    <property type="entry name" value="CHITINASE DOMAIN-CONTAINING PROTEIN 1 FAMILY MEMBER"/>
    <property type="match status" value="1"/>
</dbReference>
<dbReference type="PROSITE" id="PS51910">
    <property type="entry name" value="GH18_2"/>
    <property type="match status" value="1"/>
</dbReference>
<name>A0A2H0WSC2_9BACT</name>
<accession>A0A2H0WSC2</accession>
<dbReference type="InterPro" id="IPR011583">
    <property type="entry name" value="Chitinase_II/V-like_cat"/>
</dbReference>
<dbReference type="SMART" id="SM00636">
    <property type="entry name" value="Glyco_18"/>
    <property type="match status" value="1"/>
</dbReference>
<dbReference type="EMBL" id="PEZG01000067">
    <property type="protein sequence ID" value="PIS15543.1"/>
    <property type="molecule type" value="Genomic_DNA"/>
</dbReference>
<organism evidence="2 3">
    <name type="scientific">Candidatus Roizmanbacteria bacterium CG09_land_8_20_14_0_10_41_9</name>
    <dbReference type="NCBI Taxonomy" id="1974850"/>
    <lineage>
        <taxon>Bacteria</taxon>
        <taxon>Candidatus Roizmaniibacteriota</taxon>
    </lineage>
</organism>
<evidence type="ECO:0000313" key="2">
    <source>
        <dbReference type="EMBL" id="PIS15543.1"/>
    </source>
</evidence>
<comment type="caution">
    <text evidence="2">The sequence shown here is derived from an EMBL/GenBank/DDBJ whole genome shotgun (WGS) entry which is preliminary data.</text>
</comment>
<evidence type="ECO:0000313" key="3">
    <source>
        <dbReference type="Proteomes" id="UP000231198"/>
    </source>
</evidence>
<dbReference type="Proteomes" id="UP000231198">
    <property type="component" value="Unassembled WGS sequence"/>
</dbReference>
<proteinExistence type="predicted"/>
<dbReference type="AlphaFoldDB" id="A0A2H0WSC2"/>
<dbReference type="Pfam" id="PF00704">
    <property type="entry name" value="Glyco_hydro_18"/>
    <property type="match status" value="1"/>
</dbReference>
<reference evidence="3" key="1">
    <citation type="submission" date="2017-09" db="EMBL/GenBank/DDBJ databases">
        <title>Depth-based differentiation of microbial function through sediment-hosted aquifers and enrichment of novel symbionts in the deep terrestrial subsurface.</title>
        <authorList>
            <person name="Probst A.J."/>
            <person name="Ladd B."/>
            <person name="Jarett J.K."/>
            <person name="Geller-Mcgrath D.E."/>
            <person name="Sieber C.M.K."/>
            <person name="Emerson J.B."/>
            <person name="Anantharaman K."/>
            <person name="Thomas B.C."/>
            <person name="Malmstrom R."/>
            <person name="Stieglmeier M."/>
            <person name="Klingl A."/>
            <person name="Woyke T."/>
            <person name="Ryan C.M."/>
            <person name="Banfield J.F."/>
        </authorList>
    </citation>
    <scope>NUCLEOTIDE SEQUENCE [LARGE SCALE GENOMIC DNA]</scope>
</reference>
<gene>
    <name evidence="2" type="ORF">COT62_03145</name>
</gene>
<dbReference type="InterPro" id="IPR029070">
    <property type="entry name" value="Chitinase_insertion_sf"/>
</dbReference>
<evidence type="ECO:0000259" key="1">
    <source>
        <dbReference type="PROSITE" id="PS51910"/>
    </source>
</evidence>
<feature type="domain" description="GH18" evidence="1">
    <location>
        <begin position="1"/>
        <end position="332"/>
    </location>
</feature>
<dbReference type="GO" id="GO:0008061">
    <property type="term" value="F:chitin binding"/>
    <property type="evidence" value="ECO:0007669"/>
    <property type="project" value="InterPro"/>
</dbReference>
<dbReference type="InterPro" id="IPR017853">
    <property type="entry name" value="GH"/>
</dbReference>
<protein>
    <recommendedName>
        <fullName evidence="1">GH18 domain-containing protein</fullName>
    </recommendedName>
</protein>
<sequence>ENSPTVSTQPTISNTPSQSLFVPYWSLDGEPIAADAYDKLYYFGITPGGDSRVAQEAGFQKLDTFASSISQGKQTYLVLRMTDSETNSTILETSEQWPQLARETIDIVKKYNFSGLALDLESSNILDSGMIDKINRFVELFSSELKKENILFSFILYGDVFYRKRPFDVSHISSLTDELLVMAYDFHKSYGEPGPNFPLDGRASYGYDLKKMTEDFLKIVPSEKLTVIYGMYGYDWSVDEKKRPIKPARALTLSELRKNFIEKCEWKDCIVKRDDTSAEMEVNYVESVKSGDEYVMNLHIVWFEDEESVRRKTEYLNSKGIGSIAYWAYGYF</sequence>
<dbReference type="Gene3D" id="3.20.20.80">
    <property type="entry name" value="Glycosidases"/>
    <property type="match status" value="1"/>
</dbReference>
<feature type="non-terminal residue" evidence="2">
    <location>
        <position position="1"/>
    </location>
</feature>
<dbReference type="InterPro" id="IPR001223">
    <property type="entry name" value="Glyco_hydro18_cat"/>
</dbReference>